<dbReference type="AlphaFoldDB" id="A0A498ID55"/>
<evidence type="ECO:0000313" key="2">
    <source>
        <dbReference type="Proteomes" id="UP000290289"/>
    </source>
</evidence>
<dbReference type="Proteomes" id="UP000290289">
    <property type="component" value="Chromosome 13"/>
</dbReference>
<accession>A0A498ID55</accession>
<keyword evidence="2" id="KW-1185">Reference proteome</keyword>
<proteinExistence type="predicted"/>
<organism evidence="1 2">
    <name type="scientific">Malus domestica</name>
    <name type="common">Apple</name>
    <name type="synonym">Pyrus malus</name>
    <dbReference type="NCBI Taxonomy" id="3750"/>
    <lineage>
        <taxon>Eukaryota</taxon>
        <taxon>Viridiplantae</taxon>
        <taxon>Streptophyta</taxon>
        <taxon>Embryophyta</taxon>
        <taxon>Tracheophyta</taxon>
        <taxon>Spermatophyta</taxon>
        <taxon>Magnoliopsida</taxon>
        <taxon>eudicotyledons</taxon>
        <taxon>Gunneridae</taxon>
        <taxon>Pentapetalae</taxon>
        <taxon>rosids</taxon>
        <taxon>fabids</taxon>
        <taxon>Rosales</taxon>
        <taxon>Rosaceae</taxon>
        <taxon>Amygdaloideae</taxon>
        <taxon>Maleae</taxon>
        <taxon>Malus</taxon>
    </lineage>
</organism>
<comment type="caution">
    <text evidence="1">The sequence shown here is derived from an EMBL/GenBank/DDBJ whole genome shotgun (WGS) entry which is preliminary data.</text>
</comment>
<reference evidence="1 2" key="1">
    <citation type="submission" date="2018-10" db="EMBL/GenBank/DDBJ databases">
        <title>A high-quality apple genome assembly.</title>
        <authorList>
            <person name="Hu J."/>
        </authorList>
    </citation>
    <scope>NUCLEOTIDE SEQUENCE [LARGE SCALE GENOMIC DNA]</scope>
    <source>
        <strain evidence="2">cv. HFTH1</strain>
        <tissue evidence="1">Young leaf</tissue>
    </source>
</reference>
<evidence type="ECO:0000313" key="1">
    <source>
        <dbReference type="EMBL" id="RXH79511.1"/>
    </source>
</evidence>
<dbReference type="EMBL" id="RDQH01000339">
    <property type="protein sequence ID" value="RXH79511.1"/>
    <property type="molecule type" value="Genomic_DNA"/>
</dbReference>
<protein>
    <submittedName>
        <fullName evidence="1">Uncharacterized protein</fullName>
    </submittedName>
</protein>
<name>A0A498ID55_MALDO</name>
<gene>
    <name evidence="1" type="ORF">DVH24_040658</name>
</gene>
<sequence>MTVMPLRLLVTTKFPSSKFENGGVVKGKIQSWPLDNRIIDGTIYNDIHGLIMRVTSHIAQGSRSSMPYITRHFGSSLASGSILTPKLSKFASEQSYDG</sequence>